<dbReference type="InterPro" id="IPR023105">
    <property type="entry name" value="YkvR-like_sf"/>
</dbReference>
<sequence length="104" mass="12123">MTSVWIDDTEISAYNFQAETFVDNVSGQPRKKIAFDFKVTSAEYHDIAVLLYKMEFRIQVPEKELDFFAAISNYSTSITNLYKENQIADYKLELIEKVPKQENP</sequence>
<dbReference type="EMBL" id="JAUJWV010000003">
    <property type="protein sequence ID" value="MDN7243178.1"/>
    <property type="molecule type" value="Genomic_DNA"/>
</dbReference>
<dbReference type="Gene3D" id="2.40.30.80">
    <property type="entry name" value="YkvR-like"/>
    <property type="match status" value="1"/>
</dbReference>
<keyword evidence="2" id="KW-1185">Reference proteome</keyword>
<name>A0ABT8N5L1_9BACL</name>
<accession>A0ABT8N5L1</accession>
<dbReference type="Pfam" id="PF11514">
    <property type="entry name" value="DUF3219"/>
    <property type="match status" value="1"/>
</dbReference>
<protein>
    <submittedName>
        <fullName evidence="1">DUF3219 family protein</fullName>
    </submittedName>
</protein>
<dbReference type="RefSeq" id="WP_301724721.1">
    <property type="nucleotide sequence ID" value="NZ_JAUJWV010000003.1"/>
</dbReference>
<evidence type="ECO:0000313" key="2">
    <source>
        <dbReference type="Proteomes" id="UP001172055"/>
    </source>
</evidence>
<comment type="caution">
    <text evidence="1">The sequence shown here is derived from an EMBL/GenBank/DDBJ whole genome shotgun (WGS) entry which is preliminary data.</text>
</comment>
<reference evidence="1 2" key="1">
    <citation type="submission" date="2023-06" db="EMBL/GenBank/DDBJ databases">
        <title>Novel species in genus Planococcus.</title>
        <authorList>
            <person name="Ning S."/>
        </authorList>
    </citation>
    <scope>NUCLEOTIDE SEQUENCE [LARGE SCALE GENOMIC DNA]</scope>
    <source>
        <strain evidence="1 2">N028</strain>
    </source>
</reference>
<evidence type="ECO:0000313" key="1">
    <source>
        <dbReference type="EMBL" id="MDN7243178.1"/>
    </source>
</evidence>
<proteinExistence type="predicted"/>
<organism evidence="1 2">
    <name type="scientific">Planococcus shixiaomingii</name>
    <dbReference type="NCBI Taxonomy" id="3058393"/>
    <lineage>
        <taxon>Bacteria</taxon>
        <taxon>Bacillati</taxon>
        <taxon>Bacillota</taxon>
        <taxon>Bacilli</taxon>
        <taxon>Bacillales</taxon>
        <taxon>Caryophanaceae</taxon>
        <taxon>Planococcus</taxon>
    </lineage>
</organism>
<gene>
    <name evidence="1" type="ORF">QWY14_15345</name>
</gene>
<dbReference type="SUPFAM" id="SSF159173">
    <property type="entry name" value="YkvR-like"/>
    <property type="match status" value="1"/>
</dbReference>
<dbReference type="Proteomes" id="UP001172055">
    <property type="component" value="Unassembled WGS sequence"/>
</dbReference>
<dbReference type="InterPro" id="IPR021596">
    <property type="entry name" value="DUF3219"/>
</dbReference>